<feature type="compositionally biased region" description="Basic and acidic residues" evidence="1">
    <location>
        <begin position="97"/>
        <end position="107"/>
    </location>
</feature>
<feature type="region of interest" description="Disordered" evidence="1">
    <location>
        <begin position="1"/>
        <end position="66"/>
    </location>
</feature>
<feature type="compositionally biased region" description="Basic and acidic residues" evidence="1">
    <location>
        <begin position="26"/>
        <end position="36"/>
    </location>
</feature>
<name>A0A9P5PIY3_9AGAR</name>
<sequence length="300" mass="32896">MGTGGPFKNRKKLFVQKTGSPHGRSPRVECPTDRRGKGPLAPRAVSEDEASDKPPSGSSIEKFRKFAEEEDADALINSLTSKKLLQKQGDTPDSEDEYAKAEAETSRGLRPNRKPAKNVGGKRVSESKSKGKGKAKAPGTMFIVEAILCLPEGIIDVENHENDPAASASAVELGNRYFALPKQVRSCTNVLSLPSLQAYRKQGLAAVDTTKGFEFNKEWTKEEMSEKLSEELPAIRLLLEEGSTDSRGRPSILFCTRRDRRIQLTGLTIPNGDAAKQYCRGARSGWRGSVMIFSTITYPH</sequence>
<reference evidence="2" key="1">
    <citation type="submission" date="2020-11" db="EMBL/GenBank/DDBJ databases">
        <authorList>
            <consortium name="DOE Joint Genome Institute"/>
            <person name="Ahrendt S."/>
            <person name="Riley R."/>
            <person name="Andreopoulos W."/>
            <person name="Labutti K."/>
            <person name="Pangilinan J."/>
            <person name="Ruiz-Duenas F.J."/>
            <person name="Barrasa J.M."/>
            <person name="Sanchez-Garcia M."/>
            <person name="Camarero S."/>
            <person name="Miyauchi S."/>
            <person name="Serrano A."/>
            <person name="Linde D."/>
            <person name="Babiker R."/>
            <person name="Drula E."/>
            <person name="Ayuso-Fernandez I."/>
            <person name="Pacheco R."/>
            <person name="Padilla G."/>
            <person name="Ferreira P."/>
            <person name="Barriuso J."/>
            <person name="Kellner H."/>
            <person name="Castanera R."/>
            <person name="Alfaro M."/>
            <person name="Ramirez L."/>
            <person name="Pisabarro A.G."/>
            <person name="Kuo A."/>
            <person name="Tritt A."/>
            <person name="Lipzen A."/>
            <person name="He G."/>
            <person name="Yan M."/>
            <person name="Ng V."/>
            <person name="Cullen D."/>
            <person name="Martin F."/>
            <person name="Rosso M.-N."/>
            <person name="Henrissat B."/>
            <person name="Hibbett D."/>
            <person name="Martinez A.T."/>
            <person name="Grigoriev I.V."/>
        </authorList>
    </citation>
    <scope>NUCLEOTIDE SEQUENCE</scope>
    <source>
        <strain evidence="2">AH 40177</strain>
    </source>
</reference>
<evidence type="ECO:0000313" key="2">
    <source>
        <dbReference type="EMBL" id="KAF9064226.1"/>
    </source>
</evidence>
<dbReference type="AlphaFoldDB" id="A0A9P5PIY3"/>
<feature type="region of interest" description="Disordered" evidence="1">
    <location>
        <begin position="79"/>
        <end position="136"/>
    </location>
</feature>
<dbReference type="Proteomes" id="UP000772434">
    <property type="component" value="Unassembled WGS sequence"/>
</dbReference>
<comment type="caution">
    <text evidence="2">The sequence shown here is derived from an EMBL/GenBank/DDBJ whole genome shotgun (WGS) entry which is preliminary data.</text>
</comment>
<evidence type="ECO:0000313" key="3">
    <source>
        <dbReference type="Proteomes" id="UP000772434"/>
    </source>
</evidence>
<organism evidence="2 3">
    <name type="scientific">Rhodocollybia butyracea</name>
    <dbReference type="NCBI Taxonomy" id="206335"/>
    <lineage>
        <taxon>Eukaryota</taxon>
        <taxon>Fungi</taxon>
        <taxon>Dikarya</taxon>
        <taxon>Basidiomycota</taxon>
        <taxon>Agaricomycotina</taxon>
        <taxon>Agaricomycetes</taxon>
        <taxon>Agaricomycetidae</taxon>
        <taxon>Agaricales</taxon>
        <taxon>Marasmiineae</taxon>
        <taxon>Omphalotaceae</taxon>
        <taxon>Rhodocollybia</taxon>
    </lineage>
</organism>
<evidence type="ECO:0000256" key="1">
    <source>
        <dbReference type="SAM" id="MobiDB-lite"/>
    </source>
</evidence>
<proteinExistence type="predicted"/>
<dbReference type="OrthoDB" id="3119754at2759"/>
<gene>
    <name evidence="2" type="ORF">BDP27DRAFT_176384</name>
</gene>
<dbReference type="EMBL" id="JADNRY010000128">
    <property type="protein sequence ID" value="KAF9064226.1"/>
    <property type="molecule type" value="Genomic_DNA"/>
</dbReference>
<accession>A0A9P5PIY3</accession>
<feature type="compositionally biased region" description="Polar residues" evidence="1">
    <location>
        <begin position="79"/>
        <end position="91"/>
    </location>
</feature>
<protein>
    <submittedName>
        <fullName evidence="2">Uncharacterized protein</fullName>
    </submittedName>
</protein>
<keyword evidence="3" id="KW-1185">Reference proteome</keyword>